<organism evidence="3 4">
    <name type="scientific">Geoalkalibacter halelectricus</name>
    <dbReference type="NCBI Taxonomy" id="2847045"/>
    <lineage>
        <taxon>Bacteria</taxon>
        <taxon>Pseudomonadati</taxon>
        <taxon>Thermodesulfobacteriota</taxon>
        <taxon>Desulfuromonadia</taxon>
        <taxon>Desulfuromonadales</taxon>
        <taxon>Geoalkalibacteraceae</taxon>
        <taxon>Geoalkalibacter</taxon>
    </lineage>
</organism>
<reference evidence="3" key="1">
    <citation type="journal article" date="2022" name="Environ. Microbiol.">
        <title>Geoalkalibacter halelectricus SAP #1 sp. nov. possessing extracellular electron transfer and mineral#reducing capabilities from a haloalkaline environment.</title>
        <authorList>
            <person name="Yadav S."/>
            <person name="Singh R."/>
            <person name="Sundharam S.S."/>
            <person name="Chaudhary S."/>
            <person name="Krishnamurthi S."/>
            <person name="Patil S.A."/>
        </authorList>
    </citation>
    <scope>NUCLEOTIDE SEQUENCE</scope>
    <source>
        <strain evidence="3">SAP-1</strain>
    </source>
</reference>
<dbReference type="Pfam" id="PF05036">
    <property type="entry name" value="SPOR"/>
    <property type="match status" value="1"/>
</dbReference>
<feature type="compositionally biased region" description="Pro residues" evidence="1">
    <location>
        <begin position="69"/>
        <end position="79"/>
    </location>
</feature>
<name>A0ABY5ZIQ2_9BACT</name>
<dbReference type="SUPFAM" id="SSF110997">
    <property type="entry name" value="Sporulation related repeat"/>
    <property type="match status" value="1"/>
</dbReference>
<dbReference type="InterPro" id="IPR036680">
    <property type="entry name" value="SPOR-like_sf"/>
</dbReference>
<sequence>MNRDVKSRSQRRMEKKQALLLLVLMLAVSLVSFSLGVMVGKSGSSEPAIPAAKSETERIQVVQQDRPAVPAPAAPPAAAPPAETEAEKQPLTFFDTLPRGQEPPLGTGINLPRPAQDQAEPAREERRTPPPEARSAAPAAPAPAPAPSVADAPRATSDGRFVVQVGSFRSPDDARVLSDRLKAKNYPVFVQQADLGERGTWYRVRLGPYAQSAEAQGVVARLKSEEKIDAFVANR</sequence>
<feature type="region of interest" description="Disordered" evidence="1">
    <location>
        <begin position="41"/>
        <end position="157"/>
    </location>
</feature>
<dbReference type="PANTHER" id="PTHR38687:SF1">
    <property type="entry name" value="CELL DIVISION PROTEIN DEDD"/>
    <property type="match status" value="1"/>
</dbReference>
<protein>
    <submittedName>
        <fullName evidence="3">SPOR domain-containing protein</fullName>
    </submittedName>
</protein>
<dbReference type="RefSeq" id="WP_260747361.1">
    <property type="nucleotide sequence ID" value="NZ_CP092109.1"/>
</dbReference>
<evidence type="ECO:0000259" key="2">
    <source>
        <dbReference type="PROSITE" id="PS51724"/>
    </source>
</evidence>
<feature type="compositionally biased region" description="Basic and acidic residues" evidence="1">
    <location>
        <begin position="120"/>
        <end position="129"/>
    </location>
</feature>
<dbReference type="EMBL" id="CP092109">
    <property type="protein sequence ID" value="UWZ79006.1"/>
    <property type="molecule type" value="Genomic_DNA"/>
</dbReference>
<dbReference type="InterPro" id="IPR007730">
    <property type="entry name" value="SPOR-like_dom"/>
</dbReference>
<proteinExistence type="predicted"/>
<dbReference type="Gene3D" id="3.30.70.1070">
    <property type="entry name" value="Sporulation related repeat"/>
    <property type="match status" value="1"/>
</dbReference>
<dbReference type="InterPro" id="IPR052521">
    <property type="entry name" value="Cell_div_SPOR-domain"/>
</dbReference>
<keyword evidence="4" id="KW-1185">Reference proteome</keyword>
<accession>A0ABY5ZIQ2</accession>
<dbReference type="Proteomes" id="UP001060414">
    <property type="component" value="Chromosome"/>
</dbReference>
<dbReference type="PROSITE" id="PS51724">
    <property type="entry name" value="SPOR"/>
    <property type="match status" value="1"/>
</dbReference>
<gene>
    <name evidence="3" type="ORF">L9S41_15160</name>
</gene>
<evidence type="ECO:0000313" key="3">
    <source>
        <dbReference type="EMBL" id="UWZ79006.1"/>
    </source>
</evidence>
<dbReference type="PANTHER" id="PTHR38687">
    <property type="entry name" value="CELL DIVISION PROTEIN DEDD-RELATED"/>
    <property type="match status" value="1"/>
</dbReference>
<feature type="domain" description="SPOR" evidence="2">
    <location>
        <begin position="155"/>
        <end position="235"/>
    </location>
</feature>
<evidence type="ECO:0000256" key="1">
    <source>
        <dbReference type="SAM" id="MobiDB-lite"/>
    </source>
</evidence>
<evidence type="ECO:0000313" key="4">
    <source>
        <dbReference type="Proteomes" id="UP001060414"/>
    </source>
</evidence>